<evidence type="ECO:0000259" key="12">
    <source>
        <dbReference type="Pfam" id="PF06750"/>
    </source>
</evidence>
<dbReference type="GO" id="GO:0008168">
    <property type="term" value="F:methyltransferase activity"/>
    <property type="evidence" value="ECO:0007669"/>
    <property type="project" value="UniProtKB-KW"/>
</dbReference>
<evidence type="ECO:0000313" key="14">
    <source>
        <dbReference type="Proteomes" id="UP000012081"/>
    </source>
</evidence>
<keyword evidence="3" id="KW-1003">Cell membrane</keyword>
<evidence type="ECO:0000256" key="10">
    <source>
        <dbReference type="SAM" id="Phobius"/>
    </source>
</evidence>
<dbReference type="PRINTS" id="PR00864">
    <property type="entry name" value="PREPILNPTASE"/>
</dbReference>
<keyword evidence="9" id="KW-0489">Methyltransferase</keyword>
<evidence type="ECO:0000256" key="9">
    <source>
        <dbReference type="RuleBase" id="RU003794"/>
    </source>
</evidence>
<dbReference type="GO" id="GO:0032259">
    <property type="term" value="P:methylation"/>
    <property type="evidence" value="ECO:0007669"/>
    <property type="project" value="UniProtKB-KW"/>
</dbReference>
<evidence type="ECO:0000256" key="4">
    <source>
        <dbReference type="ARBA" id="ARBA00022519"/>
    </source>
</evidence>
<evidence type="ECO:0000259" key="11">
    <source>
        <dbReference type="Pfam" id="PF01478"/>
    </source>
</evidence>
<dbReference type="GO" id="GO:0006465">
    <property type="term" value="P:signal peptide processing"/>
    <property type="evidence" value="ECO:0007669"/>
    <property type="project" value="TreeGrafter"/>
</dbReference>
<sequence length="252" mass="27598">MEYLITAVLFVFGLVFGSFFNVVGLRVPQGESIVQPPSHCKSCNTRLRPLDLIPVLSYLLNRGACRYCRTKVSLLYPVMEGICGISFALVYLTYGWSAEMFMGLLFVSLLVIVSVADLAYRLIPDKVTLPALALFLILRLLVHPTQPYWMHLIAMAVGFGLFFLLTVLSRGGVGGGDIKLFAVVGLFLGLPLLALSIFLSALLGTLFGIILMLFRGTGRKTQVPFGPFIAAGSLLAYLKGDAIIGWYVDVFF</sequence>
<keyword evidence="9" id="KW-0645">Protease</keyword>
<feature type="transmembrane region" description="Helical" evidence="10">
    <location>
        <begin position="180"/>
        <end position="213"/>
    </location>
</feature>
<keyword evidence="4" id="KW-0997">Cell inner membrane</keyword>
<keyword evidence="6 10" id="KW-1133">Transmembrane helix</keyword>
<feature type="transmembrane region" description="Helical" evidence="10">
    <location>
        <begin position="6"/>
        <end position="25"/>
    </location>
</feature>
<comment type="catalytic activity">
    <reaction evidence="9">
        <text>Typically cleaves a -Gly-|-Phe- bond to release an N-terminal, basic peptide of 5-8 residues from type IV prepilin, and then N-methylates the new N-terminal amino group, the methyl donor being S-adenosyl-L-methionine.</text>
        <dbReference type="EC" id="3.4.23.43"/>
    </reaction>
</comment>
<evidence type="ECO:0000256" key="5">
    <source>
        <dbReference type="ARBA" id="ARBA00022692"/>
    </source>
</evidence>
<evidence type="ECO:0000256" key="3">
    <source>
        <dbReference type="ARBA" id="ARBA00022475"/>
    </source>
</evidence>
<keyword evidence="9" id="KW-0808">Transferase</keyword>
<dbReference type="InterPro" id="IPR014032">
    <property type="entry name" value="Peptidase_A24A_bac"/>
</dbReference>
<dbReference type="Proteomes" id="UP000012081">
    <property type="component" value="Unassembled WGS sequence"/>
</dbReference>
<feature type="transmembrane region" description="Helical" evidence="10">
    <location>
        <begin position="74"/>
        <end position="94"/>
    </location>
</feature>
<evidence type="ECO:0000256" key="7">
    <source>
        <dbReference type="ARBA" id="ARBA00023136"/>
    </source>
</evidence>
<dbReference type="STRING" id="1300222.I532_23306"/>
<gene>
    <name evidence="13" type="ORF">I532_23306</name>
</gene>
<dbReference type="GO" id="GO:0004190">
    <property type="term" value="F:aspartic-type endopeptidase activity"/>
    <property type="evidence" value="ECO:0007669"/>
    <property type="project" value="UniProtKB-EC"/>
</dbReference>
<proteinExistence type="inferred from homology"/>
<organism evidence="13 14">
    <name type="scientific">Brevibacillus borstelensis AK1</name>
    <dbReference type="NCBI Taxonomy" id="1300222"/>
    <lineage>
        <taxon>Bacteria</taxon>
        <taxon>Bacillati</taxon>
        <taxon>Bacillota</taxon>
        <taxon>Bacilli</taxon>
        <taxon>Bacillales</taxon>
        <taxon>Paenibacillaceae</taxon>
        <taxon>Brevibacillus</taxon>
    </lineage>
</organism>
<dbReference type="PATRIC" id="fig|1300222.3.peg.4897"/>
<dbReference type="Gene3D" id="1.20.120.1220">
    <property type="match status" value="1"/>
</dbReference>
<dbReference type="EC" id="2.1.1.-" evidence="9"/>
<evidence type="ECO:0000256" key="6">
    <source>
        <dbReference type="ARBA" id="ARBA00022989"/>
    </source>
</evidence>
<feature type="transmembrane region" description="Helical" evidence="10">
    <location>
        <begin position="225"/>
        <end position="248"/>
    </location>
</feature>
<keyword evidence="14" id="KW-1185">Reference proteome</keyword>
<feature type="transmembrane region" description="Helical" evidence="10">
    <location>
        <begin position="148"/>
        <end position="168"/>
    </location>
</feature>
<dbReference type="PANTHER" id="PTHR30487">
    <property type="entry name" value="TYPE 4 PREPILIN-LIKE PROTEINS LEADER PEPTIDE-PROCESSING ENZYME"/>
    <property type="match status" value="1"/>
</dbReference>
<evidence type="ECO:0000313" key="13">
    <source>
        <dbReference type="EMBL" id="EMT50257.1"/>
    </source>
</evidence>
<dbReference type="InterPro" id="IPR010627">
    <property type="entry name" value="Prepilin_pept_A24_N"/>
</dbReference>
<evidence type="ECO:0000256" key="8">
    <source>
        <dbReference type="RuleBase" id="RU003793"/>
    </source>
</evidence>
<comment type="similarity">
    <text evidence="2 8">Belongs to the peptidase A24 family.</text>
</comment>
<protein>
    <recommendedName>
        <fullName evidence="9">Prepilin leader peptidase/N-methyltransferase</fullName>
        <ecNumber evidence="9">2.1.1.-</ecNumber>
        <ecNumber evidence="9">3.4.23.43</ecNumber>
    </recommendedName>
</protein>
<dbReference type="EMBL" id="APBN01000018">
    <property type="protein sequence ID" value="EMT50257.1"/>
    <property type="molecule type" value="Genomic_DNA"/>
</dbReference>
<accession>M8DAC0</accession>
<dbReference type="GO" id="GO:0005886">
    <property type="term" value="C:plasma membrane"/>
    <property type="evidence" value="ECO:0007669"/>
    <property type="project" value="UniProtKB-SubCell"/>
</dbReference>
<comment type="caution">
    <text evidence="13">The sequence shown here is derived from an EMBL/GenBank/DDBJ whole genome shotgun (WGS) entry which is preliminary data.</text>
</comment>
<dbReference type="AlphaFoldDB" id="M8DAC0"/>
<comment type="function">
    <text evidence="9">Plays an essential role in type IV pili and type II pseudopili formation by proteolytically removing the leader sequence from substrate proteins and subsequently monomethylating the alpha-amino group of the newly exposed N-terminal phenylalanine.</text>
</comment>
<evidence type="ECO:0000256" key="2">
    <source>
        <dbReference type="ARBA" id="ARBA00005801"/>
    </source>
</evidence>
<feature type="domain" description="Prepilin type IV endopeptidase peptidase" evidence="11">
    <location>
        <begin position="104"/>
        <end position="209"/>
    </location>
</feature>
<dbReference type="PANTHER" id="PTHR30487:SF0">
    <property type="entry name" value="PREPILIN LEADER PEPTIDASE_N-METHYLTRANSFERASE-RELATED"/>
    <property type="match status" value="1"/>
</dbReference>
<dbReference type="InterPro" id="IPR050882">
    <property type="entry name" value="Prepilin_peptidase/N-MTase"/>
</dbReference>
<keyword evidence="9" id="KW-0511">Multifunctional enzyme</keyword>
<name>M8DAC0_9BACL</name>
<keyword evidence="9" id="KW-0378">Hydrolase</keyword>
<dbReference type="RefSeq" id="WP_003392159.1">
    <property type="nucleotide sequence ID" value="NZ_APBN01000018.1"/>
</dbReference>
<dbReference type="EC" id="3.4.23.43" evidence="9"/>
<dbReference type="OrthoDB" id="9789291at2"/>
<dbReference type="Pfam" id="PF01478">
    <property type="entry name" value="Peptidase_A24"/>
    <property type="match status" value="1"/>
</dbReference>
<evidence type="ECO:0000256" key="1">
    <source>
        <dbReference type="ARBA" id="ARBA00004429"/>
    </source>
</evidence>
<feature type="transmembrane region" description="Helical" evidence="10">
    <location>
        <begin position="127"/>
        <end position="142"/>
    </location>
</feature>
<dbReference type="Pfam" id="PF06750">
    <property type="entry name" value="A24_N_bact"/>
    <property type="match status" value="1"/>
</dbReference>
<dbReference type="InterPro" id="IPR000045">
    <property type="entry name" value="Prepilin_IV_endopep_pep"/>
</dbReference>
<reference evidence="13 14" key="1">
    <citation type="submission" date="2013-03" db="EMBL/GenBank/DDBJ databases">
        <title>Assembly of a new bacterial strain Brevibacillus borstelensis AK1.</title>
        <authorList>
            <person name="Rajan I."/>
            <person name="PoliReddy D."/>
            <person name="Sugumar T."/>
            <person name="Rathinam K."/>
            <person name="Alqarawi S."/>
            <person name="Khalil A.B."/>
            <person name="Sivakumar N."/>
        </authorList>
    </citation>
    <scope>NUCLEOTIDE SEQUENCE [LARGE SCALE GENOMIC DNA]</scope>
    <source>
        <strain evidence="13 14">AK1</strain>
    </source>
</reference>
<keyword evidence="7 10" id="KW-0472">Membrane</keyword>
<feature type="domain" description="Prepilin peptidase A24 N-terminal" evidence="12">
    <location>
        <begin position="11"/>
        <end position="93"/>
    </location>
</feature>
<feature type="transmembrane region" description="Helical" evidence="10">
    <location>
        <begin position="100"/>
        <end position="120"/>
    </location>
</feature>
<comment type="subcellular location">
    <subcellularLocation>
        <location evidence="1">Cell inner membrane</location>
        <topology evidence="1">Multi-pass membrane protein</topology>
    </subcellularLocation>
    <subcellularLocation>
        <location evidence="9">Cell membrane</location>
        <topology evidence="9">Multi-pass membrane protein</topology>
    </subcellularLocation>
</comment>
<keyword evidence="5 9" id="KW-0812">Transmembrane</keyword>